<feature type="chain" id="PRO_5026803311" evidence="1">
    <location>
        <begin position="29"/>
        <end position="173"/>
    </location>
</feature>
<comment type="caution">
    <text evidence="2">The sequence shown here is derived from an EMBL/GenBank/DDBJ whole genome shotgun (WGS) entry which is preliminary data.</text>
</comment>
<accession>A0A6P1DYS8</accession>
<dbReference type="EMBL" id="JAAIJR010000195">
    <property type="protein sequence ID" value="NEX23378.1"/>
    <property type="molecule type" value="Genomic_DNA"/>
</dbReference>
<protein>
    <submittedName>
        <fullName evidence="2">Uncharacterized protein</fullName>
    </submittedName>
</protein>
<proteinExistence type="predicted"/>
<gene>
    <name evidence="2" type="ORF">G3480_24310</name>
</gene>
<dbReference type="AlphaFoldDB" id="A0A6P1DYS8"/>
<dbReference type="RefSeq" id="WP_164656811.1">
    <property type="nucleotide sequence ID" value="NZ_JAAIJR010000195.1"/>
</dbReference>
<sequence>MQIRDLKKQLLRPAILVLCIGAACSAHALSLVVDGGEIAGVLAVEIQGQSYDVTFTDGSFNDAYPAGLNGYGPLARDVAAALLAASEDGAISADPKWQPGLQLRGCEGDGSCTILIPDHSGGEAPVAQITFAVEVIYSMGQFRSVTPKLWPFDASTDTKHMPDMLFAIITPAR</sequence>
<evidence type="ECO:0000256" key="1">
    <source>
        <dbReference type="SAM" id="SignalP"/>
    </source>
</evidence>
<reference evidence="2 3" key="2">
    <citation type="submission" date="2020-02" db="EMBL/GenBank/DDBJ databases">
        <title>Genome sequences of Thiorhodococcus mannitoliphagus and Thiorhodococcus minor, purple sulfur photosynthetic bacteria in the gammaproteobacterial family, Chromatiaceae.</title>
        <authorList>
            <person name="Aviles F.A."/>
            <person name="Meyer T.E."/>
            <person name="Kyndt J.A."/>
        </authorList>
    </citation>
    <scope>NUCLEOTIDE SEQUENCE [LARGE SCALE GENOMIC DNA]</scope>
    <source>
        <strain evidence="2 3">DSM 18266</strain>
    </source>
</reference>
<keyword evidence="1" id="KW-0732">Signal</keyword>
<feature type="signal peptide" evidence="1">
    <location>
        <begin position="1"/>
        <end position="28"/>
    </location>
</feature>
<dbReference type="PROSITE" id="PS51257">
    <property type="entry name" value="PROKAR_LIPOPROTEIN"/>
    <property type="match status" value="1"/>
</dbReference>
<evidence type="ECO:0000313" key="2">
    <source>
        <dbReference type="EMBL" id="NEX23378.1"/>
    </source>
</evidence>
<evidence type="ECO:0000313" key="3">
    <source>
        <dbReference type="Proteomes" id="UP000471640"/>
    </source>
</evidence>
<organism evidence="2 3">
    <name type="scientific">Thiorhodococcus mannitoliphagus</name>
    <dbReference type="NCBI Taxonomy" id="329406"/>
    <lineage>
        <taxon>Bacteria</taxon>
        <taxon>Pseudomonadati</taxon>
        <taxon>Pseudomonadota</taxon>
        <taxon>Gammaproteobacteria</taxon>
        <taxon>Chromatiales</taxon>
        <taxon>Chromatiaceae</taxon>
        <taxon>Thiorhodococcus</taxon>
    </lineage>
</organism>
<keyword evidence="3" id="KW-1185">Reference proteome</keyword>
<reference evidence="3" key="1">
    <citation type="journal article" date="2020" name="Microbiol. Resour. Announc.">
        <title>Draft Genome Sequences of Thiorhodococcus mannitoliphagus and Thiorhodococcus minor, Purple Sulfur Photosynthetic Bacteria in the Gammaproteobacterial Family Chromatiaceae.</title>
        <authorList>
            <person name="Aviles F.A."/>
            <person name="Meyer T.E."/>
            <person name="Kyndt J.A."/>
        </authorList>
    </citation>
    <scope>NUCLEOTIDE SEQUENCE [LARGE SCALE GENOMIC DNA]</scope>
    <source>
        <strain evidence="3">DSM 18266</strain>
    </source>
</reference>
<name>A0A6P1DYS8_9GAMM</name>
<dbReference type="Proteomes" id="UP000471640">
    <property type="component" value="Unassembled WGS sequence"/>
</dbReference>